<accession>A0ABV2LTZ7</accession>
<dbReference type="InterPro" id="IPR037066">
    <property type="entry name" value="Plug_dom_sf"/>
</dbReference>
<dbReference type="RefSeq" id="WP_354508874.1">
    <property type="nucleotide sequence ID" value="NZ_JBEPMO010000008.1"/>
</dbReference>
<evidence type="ECO:0000259" key="12">
    <source>
        <dbReference type="Pfam" id="PF00593"/>
    </source>
</evidence>
<comment type="caution">
    <text evidence="14">The sequence shown here is derived from an EMBL/GenBank/DDBJ whole genome shotgun (WGS) entry which is preliminary data.</text>
</comment>
<feature type="signal peptide" evidence="11">
    <location>
        <begin position="1"/>
        <end position="19"/>
    </location>
</feature>
<evidence type="ECO:0000259" key="13">
    <source>
        <dbReference type="Pfam" id="PF07715"/>
    </source>
</evidence>
<dbReference type="Pfam" id="PF07715">
    <property type="entry name" value="Plug"/>
    <property type="match status" value="1"/>
</dbReference>
<evidence type="ECO:0000256" key="7">
    <source>
        <dbReference type="ARBA" id="ARBA00023136"/>
    </source>
</evidence>
<evidence type="ECO:0000256" key="4">
    <source>
        <dbReference type="ARBA" id="ARBA00022692"/>
    </source>
</evidence>
<evidence type="ECO:0000256" key="6">
    <source>
        <dbReference type="ARBA" id="ARBA00023077"/>
    </source>
</evidence>
<comment type="subcellular location">
    <subcellularLocation>
        <location evidence="1">Cell outer membrane</location>
        <topology evidence="1">Multi-pass membrane protein</topology>
    </subcellularLocation>
</comment>
<dbReference type="Pfam" id="PF00593">
    <property type="entry name" value="TonB_dep_Rec_b-barrel"/>
    <property type="match status" value="1"/>
</dbReference>
<feature type="chain" id="PRO_5045650406" evidence="11">
    <location>
        <begin position="20"/>
        <end position="656"/>
    </location>
</feature>
<proteinExistence type="inferred from homology"/>
<keyword evidence="7 10" id="KW-0472">Membrane</keyword>
<organism evidence="14 15">
    <name type="scientific">Moheibacter stercoris</name>
    <dbReference type="NCBI Taxonomy" id="1628251"/>
    <lineage>
        <taxon>Bacteria</taxon>
        <taxon>Pseudomonadati</taxon>
        <taxon>Bacteroidota</taxon>
        <taxon>Flavobacteriia</taxon>
        <taxon>Flavobacteriales</taxon>
        <taxon>Weeksellaceae</taxon>
        <taxon>Moheibacter</taxon>
    </lineage>
</organism>
<evidence type="ECO:0000256" key="2">
    <source>
        <dbReference type="ARBA" id="ARBA00022448"/>
    </source>
</evidence>
<dbReference type="EMBL" id="JBEPMO010000008">
    <property type="protein sequence ID" value="MET3732042.1"/>
    <property type="molecule type" value="Genomic_DNA"/>
</dbReference>
<dbReference type="Gene3D" id="2.40.170.20">
    <property type="entry name" value="TonB-dependent receptor, beta-barrel domain"/>
    <property type="match status" value="1"/>
</dbReference>
<dbReference type="InterPro" id="IPR036942">
    <property type="entry name" value="Beta-barrel_TonB_sf"/>
</dbReference>
<protein>
    <submittedName>
        <fullName evidence="14">Iron complex outermembrane receptor protein</fullName>
    </submittedName>
</protein>
<evidence type="ECO:0000256" key="8">
    <source>
        <dbReference type="ARBA" id="ARBA00023170"/>
    </source>
</evidence>
<keyword evidence="4" id="KW-0812">Transmembrane</keyword>
<evidence type="ECO:0000313" key="14">
    <source>
        <dbReference type="EMBL" id="MET3732042.1"/>
    </source>
</evidence>
<sequence length="656" mass="75317">MQMNRLLLFLCFIGIGANAQISIQGSVTSAMGESLKNVEIQFNEKKAYTDKNGRYQIVLAESGQYDISIDFPLYEPWLESKYLSQNETINFILEPEIIQLSTSLIQHQHEAKVENKEVVNRQFLQNEFAGSLAKTLEKIPGVQSMEIGSGTSKPVIRGLGFNRISVTENGMKQEGQQWGADHGLEISPWAIEKIEIIKGSGALQYGSDAIGGVISIQNNVKPAKHSFNGHFIGIGRSGNQSLGGAVKIQKRYENFYWKFSSNYTDFADYEIPTESIRYLSRNIPIYNSRLKNTAGNELSTSIQLGYDSHELENTFNFSLYQQKLGFFPGAHGVPDLSRVEDDGDRRNIGFPFQKVQHLKFQNETILPFGESELKFSLGFQNNHRQEFSEFHTHYGNSHTPPLVDPNLELDFNLSTYDAHLKFEHSILRNWESVLGIQSQIQHNQIKGYSFLLPEFTKQNFAGFWTNNWKFHERWNLNFGIRLDYTKLSIAEFFDDYLHQFLIQNGHTNENAEILAQRSEALSNDYWNLNYAIGALYQPTSNLDFNFNLSSNFRVPNAIELASNGIHHGSFRHEKGNPNLDPEKGWSSDLKITYHPDSWNFIFNPYFYYFQNYIFLQPTVQFSPLPHGGQIYQYNQAEAFITGMEATIEKKFWNRLN</sequence>
<reference evidence="14 15" key="1">
    <citation type="submission" date="2024-06" db="EMBL/GenBank/DDBJ databases">
        <title>Genomic Encyclopedia of Type Strains, Phase IV (KMG-IV): sequencing the most valuable type-strain genomes for metagenomic binning, comparative biology and taxonomic classification.</title>
        <authorList>
            <person name="Goeker M."/>
        </authorList>
    </citation>
    <scope>NUCLEOTIDE SEQUENCE [LARGE SCALE GENOMIC DNA]</scope>
    <source>
        <strain evidence="14 15">DSM 29388</strain>
    </source>
</reference>
<dbReference type="InterPro" id="IPR039426">
    <property type="entry name" value="TonB-dep_rcpt-like"/>
</dbReference>
<evidence type="ECO:0000256" key="9">
    <source>
        <dbReference type="ARBA" id="ARBA00023237"/>
    </source>
</evidence>
<keyword evidence="5 11" id="KW-0732">Signal</keyword>
<feature type="domain" description="TonB-dependent receptor plug" evidence="13">
    <location>
        <begin position="116"/>
        <end position="213"/>
    </location>
</feature>
<name>A0ABV2LTZ7_9FLAO</name>
<feature type="domain" description="TonB-dependent receptor-like beta-barrel" evidence="12">
    <location>
        <begin position="371"/>
        <end position="653"/>
    </location>
</feature>
<keyword evidence="3" id="KW-1134">Transmembrane beta strand</keyword>
<keyword evidence="6 10" id="KW-0798">TonB box</keyword>
<keyword evidence="2" id="KW-0813">Transport</keyword>
<keyword evidence="9" id="KW-0998">Cell outer membrane</keyword>
<evidence type="ECO:0000256" key="5">
    <source>
        <dbReference type="ARBA" id="ARBA00022729"/>
    </source>
</evidence>
<dbReference type="Gene3D" id="2.170.130.10">
    <property type="entry name" value="TonB-dependent receptor, plug domain"/>
    <property type="match status" value="1"/>
</dbReference>
<evidence type="ECO:0000256" key="10">
    <source>
        <dbReference type="RuleBase" id="RU003357"/>
    </source>
</evidence>
<dbReference type="SUPFAM" id="SSF56935">
    <property type="entry name" value="Porins"/>
    <property type="match status" value="1"/>
</dbReference>
<dbReference type="PANTHER" id="PTHR30069">
    <property type="entry name" value="TONB-DEPENDENT OUTER MEMBRANE RECEPTOR"/>
    <property type="match status" value="1"/>
</dbReference>
<dbReference type="Gene3D" id="2.60.40.1120">
    <property type="entry name" value="Carboxypeptidase-like, regulatory domain"/>
    <property type="match status" value="1"/>
</dbReference>
<dbReference type="SUPFAM" id="SSF49464">
    <property type="entry name" value="Carboxypeptidase regulatory domain-like"/>
    <property type="match status" value="1"/>
</dbReference>
<evidence type="ECO:0000256" key="1">
    <source>
        <dbReference type="ARBA" id="ARBA00004571"/>
    </source>
</evidence>
<dbReference type="PANTHER" id="PTHR30069:SF29">
    <property type="entry name" value="HEMOGLOBIN AND HEMOGLOBIN-HAPTOGLOBIN-BINDING PROTEIN 1-RELATED"/>
    <property type="match status" value="1"/>
</dbReference>
<keyword evidence="8 14" id="KW-0675">Receptor</keyword>
<gene>
    <name evidence="14" type="ORF">ABID46_001626</name>
</gene>
<comment type="similarity">
    <text evidence="10">Belongs to the TonB-dependent receptor family.</text>
</comment>
<dbReference type="InterPro" id="IPR008969">
    <property type="entry name" value="CarboxyPept-like_regulatory"/>
</dbReference>
<dbReference type="Proteomes" id="UP001549146">
    <property type="component" value="Unassembled WGS sequence"/>
</dbReference>
<keyword evidence="15" id="KW-1185">Reference proteome</keyword>
<evidence type="ECO:0000313" key="15">
    <source>
        <dbReference type="Proteomes" id="UP001549146"/>
    </source>
</evidence>
<evidence type="ECO:0000256" key="11">
    <source>
        <dbReference type="SAM" id="SignalP"/>
    </source>
</evidence>
<dbReference type="InterPro" id="IPR012910">
    <property type="entry name" value="Plug_dom"/>
</dbReference>
<dbReference type="InterPro" id="IPR000531">
    <property type="entry name" value="Beta-barrel_TonB"/>
</dbReference>
<evidence type="ECO:0000256" key="3">
    <source>
        <dbReference type="ARBA" id="ARBA00022452"/>
    </source>
</evidence>